<evidence type="ECO:0000256" key="8">
    <source>
        <dbReference type="ARBA" id="ARBA00023136"/>
    </source>
</evidence>
<dbReference type="InterPro" id="IPR038770">
    <property type="entry name" value="Na+/solute_symporter_sf"/>
</dbReference>
<name>A0A2C9UXA9_MANES</name>
<organism evidence="14 15">
    <name type="scientific">Manihot esculenta</name>
    <name type="common">Cassava</name>
    <name type="synonym">Jatropha manihot</name>
    <dbReference type="NCBI Taxonomy" id="3983"/>
    <lineage>
        <taxon>Eukaryota</taxon>
        <taxon>Viridiplantae</taxon>
        <taxon>Streptophyta</taxon>
        <taxon>Embryophyta</taxon>
        <taxon>Tracheophyta</taxon>
        <taxon>Spermatophyta</taxon>
        <taxon>Magnoliopsida</taxon>
        <taxon>eudicotyledons</taxon>
        <taxon>Gunneridae</taxon>
        <taxon>Pentapetalae</taxon>
        <taxon>rosids</taxon>
        <taxon>fabids</taxon>
        <taxon>Malpighiales</taxon>
        <taxon>Euphorbiaceae</taxon>
        <taxon>Crotonoideae</taxon>
        <taxon>Manihoteae</taxon>
        <taxon>Manihot</taxon>
    </lineage>
</organism>
<dbReference type="GO" id="GO:0012505">
    <property type="term" value="C:endomembrane system"/>
    <property type="evidence" value="ECO:0000318"/>
    <property type="project" value="GO_Central"/>
</dbReference>
<evidence type="ECO:0000256" key="9">
    <source>
        <dbReference type="ARBA" id="ARBA00038341"/>
    </source>
</evidence>
<keyword evidence="3" id="KW-0633">Potassium transport</keyword>
<feature type="transmembrane region" description="Helical" evidence="10">
    <location>
        <begin position="389"/>
        <end position="412"/>
    </location>
</feature>
<dbReference type="Pfam" id="PF00999">
    <property type="entry name" value="Na_H_Exchanger"/>
    <property type="match status" value="1"/>
</dbReference>
<feature type="transmembrane region" description="Helical" evidence="10">
    <location>
        <begin position="143"/>
        <end position="167"/>
    </location>
</feature>
<dbReference type="GO" id="GO:0098662">
    <property type="term" value="P:inorganic cation transmembrane transport"/>
    <property type="evidence" value="ECO:0000318"/>
    <property type="project" value="GO_Central"/>
</dbReference>
<dbReference type="EMBL" id="CM004397">
    <property type="protein sequence ID" value="OAY36257.1"/>
    <property type="molecule type" value="Genomic_DNA"/>
</dbReference>
<feature type="transmembrane region" description="Helical" evidence="10">
    <location>
        <begin position="263"/>
        <end position="280"/>
    </location>
</feature>
<dbReference type="GO" id="GO:0006885">
    <property type="term" value="P:regulation of pH"/>
    <property type="evidence" value="ECO:0000318"/>
    <property type="project" value="GO_Central"/>
</dbReference>
<dbReference type="Proteomes" id="UP000091857">
    <property type="component" value="Chromosome 11"/>
</dbReference>
<evidence type="ECO:0000256" key="5">
    <source>
        <dbReference type="ARBA" id="ARBA00022958"/>
    </source>
</evidence>
<dbReference type="GO" id="GO:0016020">
    <property type="term" value="C:membrane"/>
    <property type="evidence" value="ECO:0007669"/>
    <property type="project" value="UniProtKB-SubCell"/>
</dbReference>
<reference evidence="15" key="1">
    <citation type="journal article" date="2016" name="Nat. Biotechnol.">
        <title>Sequencing wild and cultivated cassava and related species reveals extensive interspecific hybridization and genetic diversity.</title>
        <authorList>
            <person name="Bredeson J.V."/>
            <person name="Lyons J.B."/>
            <person name="Prochnik S.E."/>
            <person name="Wu G.A."/>
            <person name="Ha C.M."/>
            <person name="Edsinger-Gonzales E."/>
            <person name="Grimwood J."/>
            <person name="Schmutz J."/>
            <person name="Rabbi I.Y."/>
            <person name="Egesi C."/>
            <person name="Nauluvula P."/>
            <person name="Lebot V."/>
            <person name="Ndunguru J."/>
            <person name="Mkamilo G."/>
            <person name="Bart R.S."/>
            <person name="Setter T.L."/>
            <person name="Gleadow R.M."/>
            <person name="Kulakow P."/>
            <person name="Ferguson M.E."/>
            <person name="Rounsley S."/>
            <person name="Rokhsar D.S."/>
        </authorList>
    </citation>
    <scope>NUCLEOTIDE SEQUENCE [LARGE SCALE GENOMIC DNA]</scope>
    <source>
        <strain evidence="15">cv. AM560-2</strain>
    </source>
</reference>
<dbReference type="InterPro" id="IPR006153">
    <property type="entry name" value="Cation/H_exchanger_TM"/>
</dbReference>
<feature type="transmembrane region" description="Helical" evidence="10">
    <location>
        <begin position="356"/>
        <end position="377"/>
    </location>
</feature>
<evidence type="ECO:0000259" key="12">
    <source>
        <dbReference type="Pfam" id="PF23256"/>
    </source>
</evidence>
<evidence type="ECO:0000259" key="11">
    <source>
        <dbReference type="Pfam" id="PF00999"/>
    </source>
</evidence>
<feature type="transmembrane region" description="Helical" evidence="10">
    <location>
        <begin position="210"/>
        <end position="228"/>
    </location>
</feature>
<dbReference type="GO" id="GO:0006813">
    <property type="term" value="P:potassium ion transport"/>
    <property type="evidence" value="ECO:0007669"/>
    <property type="project" value="UniProtKB-KW"/>
</dbReference>
<dbReference type="PANTHER" id="PTHR32468">
    <property type="entry name" value="CATION/H + ANTIPORTER"/>
    <property type="match status" value="1"/>
</dbReference>
<comment type="similarity">
    <text evidence="9">Belongs to the monovalent cation:proton antiporter 2 (CPA2) transporter (TC 2.A.37) family. CHX (TC 2.A.37.4) subfamily.</text>
</comment>
<dbReference type="Pfam" id="PF23256">
    <property type="entry name" value="CHX17_2nd"/>
    <property type="match status" value="1"/>
</dbReference>
<evidence type="ECO:0000256" key="2">
    <source>
        <dbReference type="ARBA" id="ARBA00022448"/>
    </source>
</evidence>
<dbReference type="GO" id="GO:0015297">
    <property type="term" value="F:antiporter activity"/>
    <property type="evidence" value="ECO:0007669"/>
    <property type="project" value="InterPro"/>
</dbReference>
<dbReference type="PANTHER" id="PTHR32468:SF18">
    <property type="entry name" value="CATION_H(+) ANTIPORTER 1"/>
    <property type="match status" value="1"/>
</dbReference>
<proteinExistence type="inferred from homology"/>
<dbReference type="InterPro" id="IPR057291">
    <property type="entry name" value="CHX17_2nd"/>
</dbReference>
<keyword evidence="8 10" id="KW-0472">Membrane</keyword>
<keyword evidence="6 10" id="KW-1133">Transmembrane helix</keyword>
<dbReference type="Gramene" id="Manes.11G007400.1.v8.1">
    <property type="protein sequence ID" value="Manes.11G007400.1.v8.1.CDS"/>
    <property type="gene ID" value="Manes.11G007400.v8.1"/>
</dbReference>
<evidence type="ECO:0000259" key="13">
    <source>
        <dbReference type="Pfam" id="PF23259"/>
    </source>
</evidence>
<keyword evidence="7" id="KW-0406">Ion transport</keyword>
<evidence type="ECO:0000256" key="10">
    <source>
        <dbReference type="SAM" id="Phobius"/>
    </source>
</evidence>
<keyword evidence="5" id="KW-0630">Potassium</keyword>
<feature type="transmembrane region" description="Helical" evidence="10">
    <location>
        <begin position="79"/>
        <end position="101"/>
    </location>
</feature>
<evidence type="ECO:0000313" key="14">
    <source>
        <dbReference type="EMBL" id="OAY36257.1"/>
    </source>
</evidence>
<keyword evidence="15" id="KW-1185">Reference proteome</keyword>
<feature type="domain" description="Cation/H(+) antiporter central" evidence="12">
    <location>
        <begin position="468"/>
        <end position="598"/>
    </location>
</feature>
<evidence type="ECO:0000256" key="6">
    <source>
        <dbReference type="ARBA" id="ARBA00022989"/>
    </source>
</evidence>
<dbReference type="Gene3D" id="1.20.1530.20">
    <property type="match status" value="1"/>
</dbReference>
<dbReference type="AlphaFoldDB" id="A0A2C9UXA9"/>
<evidence type="ECO:0000256" key="1">
    <source>
        <dbReference type="ARBA" id="ARBA00004141"/>
    </source>
</evidence>
<dbReference type="InterPro" id="IPR057290">
    <property type="entry name" value="CHX17_C"/>
</dbReference>
<evidence type="ECO:0000256" key="7">
    <source>
        <dbReference type="ARBA" id="ARBA00023065"/>
    </source>
</evidence>
<feature type="transmembrane region" description="Helical" evidence="10">
    <location>
        <begin position="20"/>
        <end position="38"/>
    </location>
</feature>
<keyword evidence="2" id="KW-0813">Transport</keyword>
<feature type="transmembrane region" description="Helical" evidence="10">
    <location>
        <begin position="322"/>
        <end position="344"/>
    </location>
</feature>
<gene>
    <name evidence="14" type="ORF">MANES_11G007400v8</name>
</gene>
<feature type="transmembrane region" description="Helical" evidence="10">
    <location>
        <begin position="50"/>
        <end position="67"/>
    </location>
</feature>
<comment type="caution">
    <text evidence="14">The sequence shown here is derived from an EMBL/GenBank/DDBJ whole genome shotgun (WGS) entry which is preliminary data.</text>
</comment>
<feature type="transmembrane region" description="Helical" evidence="10">
    <location>
        <begin position="292"/>
        <end position="310"/>
    </location>
</feature>
<evidence type="ECO:0000313" key="15">
    <source>
        <dbReference type="Proteomes" id="UP000091857"/>
    </source>
</evidence>
<accession>A0A2C9UXA9</accession>
<feature type="transmembrane region" description="Helical" evidence="10">
    <location>
        <begin position="179"/>
        <end position="204"/>
    </location>
</feature>
<dbReference type="InterPro" id="IPR050794">
    <property type="entry name" value="CPA2_transporter"/>
</dbReference>
<dbReference type="Pfam" id="PF23259">
    <property type="entry name" value="CHX17_C"/>
    <property type="match status" value="1"/>
</dbReference>
<feature type="transmembrane region" description="Helical" evidence="10">
    <location>
        <begin position="113"/>
        <end position="137"/>
    </location>
</feature>
<keyword evidence="4 10" id="KW-0812">Transmembrane</keyword>
<sequence length="782" mass="88016">MEAAKRAMCVDDPINPLITTTLQASGILVISHFFHIILKPMGQPGPVAQILAGIVLGPSLLSHFSVIKEFFLQSSSADYYDVFSSIYNILFMFLIGLETDIPYLRRNLRRASIIAYGGMLICSIFGLAASFFIIRILKFSANTVALANVIMIILATTASPVVIRLAAELKFSTSDTGRLAICSSLINEITCVLWLCLIVIFMSWSMFGRAILFSLLSLGLIIVNKYIAAWCDQRNRNQKYVTNTEMLSILFLVIALSFLTEEYGFNSTIPCFLLGLFFPREGKTTRTLLIRLAYSVHNFILPIYFGYIGFQFNITYLNSYRNVIAVVLMLILSMGGKIIGTLAACHYLNIPEIDGIILSFLLNMKGHAELLVVGVLRKSILKSWWDQNIHNLVVMVVVLNTVISGPAVAYMLRKNSKYYSQKQTSLEFREPESELRMLACVYGSRHISEKVGLIFAMSGTSETPTTAYLAHLVELPKKRRKKKLMYHQLKDGDQFSDEEEYGGNEVVEINDTVDTLTMETKLMIHQSKVVSSFPRMYEDVCDAIEDLRVSIVLLTFHKHQRLDSELESGKEGIRLTNQKLLRHAPCSVGIFVDRGQTGFHLPTPESLQNVATLFFGGADDREALACSKRMATHPHINFTLIRFQEESQSEHKEFLDNTSHSNTEILMEMSSRDMEAEIDRAFLEDFYKRYVASGQAGYEDRYVNNRAQTLEALTSIAERFSLLIVGRGGRWHSPITSDLSDWEECPELGTVGDLLASSEFNINCSVLVVQQHQLSEADLTDD</sequence>
<evidence type="ECO:0000256" key="4">
    <source>
        <dbReference type="ARBA" id="ARBA00022692"/>
    </source>
</evidence>
<feature type="domain" description="Cation/H(+) antiporter C-terminal" evidence="13">
    <location>
        <begin position="609"/>
        <end position="772"/>
    </location>
</feature>
<dbReference type="GO" id="GO:1902600">
    <property type="term" value="P:proton transmembrane transport"/>
    <property type="evidence" value="ECO:0007669"/>
    <property type="project" value="InterPro"/>
</dbReference>
<evidence type="ECO:0000256" key="3">
    <source>
        <dbReference type="ARBA" id="ARBA00022538"/>
    </source>
</evidence>
<protein>
    <submittedName>
        <fullName evidence="14">Uncharacterized protein</fullName>
    </submittedName>
</protein>
<feature type="domain" description="Cation/H+ exchanger transmembrane" evidence="11">
    <location>
        <begin position="30"/>
        <end position="413"/>
    </location>
</feature>
<comment type="subcellular location">
    <subcellularLocation>
        <location evidence="1">Membrane</location>
        <topology evidence="1">Multi-pass membrane protein</topology>
    </subcellularLocation>
</comment>